<dbReference type="InterPro" id="IPR019414">
    <property type="entry name" value="Rtp1_C2"/>
</dbReference>
<protein>
    <submittedName>
        <fullName evidence="5">RTP1-C1 domain-containing protein</fullName>
    </submittedName>
</protein>
<dbReference type="InterPro" id="IPR011989">
    <property type="entry name" value="ARM-like"/>
</dbReference>
<sequence length="922" mass="100946">MERLLRAGLCLVESSETQVDLKSVLLERLYRYYECLESNATITQSDSLDEVQLRTGLEALNTIEAVHECLAKEDLPIGTRDLAELRTLTAIAFKWAVDPMLKRVLGSDTTLLSESFEKLKTIVSRLLTIGLAHEPPTFVSTTLLNRHLDQLLRCGIAIGWFPALRKKDPTLSASVGRLLDASNPSQTIAALGTALVAKPCPVYVRKACSSLLSKQLLRAEGVRGLCAAIFGENAEEAQLDKLEHVARLLTTPPSTIRAEAYFPAIIPRILDLLSDRAPPAYRRAGAFSISRMLAIPACSLLFSLLHGPFLSFNTPCEAHKLLDTLTTLVTNTDPSPTMISSLLSPIMSSLYSLLYTFDTTRTADPSIKEAVRGLLATWGRVIATEEALAILWSITAGEGGYWRIELDGKICHLEKPEETARLTLMTPADEDIDVDTNILGLYPDPVHFVLFLKSLQRADISSDLFLRSLEAYRDSKREPDDPTRTLLYLQLVVQMQKQLVDGPSTILGNHEHILSFIKHTLDAPKPDPKPMPTPKTSPFDFGLSTDDDVASDEEELGDSLGQDDEMIETSINLLLAILETNQDLSARNAPDLNEIFTLLEPHALSGSSPIQPIAREARIVITARLASTSASSRNPEKRDDSQAVYQKALKLLQDPILPVRAHGLLLLRELVSSGQLSDQALVPAILSIFLQSLQDDDSYIFLNAVQGLAAMVNSHGKDVLKGLVKDYTQGLAGLGSGNITPHDLDVRTRIGEALAFVIKRCGSALPGYVDMLVPPLFQIVRSPQVPVTLRTSCLALLAECENTYPLALTEYVVDLAEAMVDLIQLETTPNAPAESEDTNPVVKDSKQPAFRRAALHFLGLLIRETGQDESPRPQFSGAVLRRMKTTLSYISTTDGDAVVRAMAREVVESLSELATMILGSVT</sequence>
<comment type="similarity">
    <text evidence="1">Belongs to the Tango6 family.</text>
</comment>
<dbReference type="PANTHER" id="PTHR20959:SF1">
    <property type="entry name" value="TRANSPORT AND GOLGI ORGANIZATION PROTEIN 6 HOMOLOG"/>
    <property type="match status" value="1"/>
</dbReference>
<organism evidence="5 6">
    <name type="scientific">Mycena indigotica</name>
    <dbReference type="NCBI Taxonomy" id="2126181"/>
    <lineage>
        <taxon>Eukaryota</taxon>
        <taxon>Fungi</taxon>
        <taxon>Dikarya</taxon>
        <taxon>Basidiomycota</taxon>
        <taxon>Agaricomycotina</taxon>
        <taxon>Agaricomycetes</taxon>
        <taxon>Agaricomycetidae</taxon>
        <taxon>Agaricales</taxon>
        <taxon>Marasmiineae</taxon>
        <taxon>Mycenaceae</taxon>
        <taxon>Mycena</taxon>
    </lineage>
</organism>
<dbReference type="OrthoDB" id="39591at2759"/>
<accession>A0A8H6W1K5</accession>
<evidence type="ECO:0000313" key="5">
    <source>
        <dbReference type="EMBL" id="KAF7301652.1"/>
    </source>
</evidence>
<dbReference type="SUPFAM" id="SSF48371">
    <property type="entry name" value="ARM repeat"/>
    <property type="match status" value="1"/>
</dbReference>
<evidence type="ECO:0000256" key="1">
    <source>
        <dbReference type="ARBA" id="ARBA00005724"/>
    </source>
</evidence>
<keyword evidence="6" id="KW-1185">Reference proteome</keyword>
<dbReference type="Gene3D" id="1.25.10.10">
    <property type="entry name" value="Leucine-rich Repeat Variant"/>
    <property type="match status" value="1"/>
</dbReference>
<reference evidence="5" key="1">
    <citation type="submission" date="2020-05" db="EMBL/GenBank/DDBJ databases">
        <title>Mycena genomes resolve the evolution of fungal bioluminescence.</title>
        <authorList>
            <person name="Tsai I.J."/>
        </authorList>
    </citation>
    <scope>NUCLEOTIDE SEQUENCE</scope>
    <source>
        <strain evidence="5">171206Taipei</strain>
    </source>
</reference>
<evidence type="ECO:0000259" key="3">
    <source>
        <dbReference type="Pfam" id="PF10304"/>
    </source>
</evidence>
<evidence type="ECO:0000313" key="6">
    <source>
        <dbReference type="Proteomes" id="UP000636479"/>
    </source>
</evidence>
<dbReference type="InterPro" id="IPR016024">
    <property type="entry name" value="ARM-type_fold"/>
</dbReference>
<dbReference type="Pfam" id="PF10304">
    <property type="entry name" value="RTP1_C2"/>
    <property type="match status" value="1"/>
</dbReference>
<feature type="region of interest" description="Disordered" evidence="2">
    <location>
        <begin position="521"/>
        <end position="559"/>
    </location>
</feature>
<evidence type="ECO:0000259" key="4">
    <source>
        <dbReference type="Pfam" id="PF10363"/>
    </source>
</evidence>
<dbReference type="Pfam" id="PF10363">
    <property type="entry name" value="RTP1_C1"/>
    <property type="match status" value="1"/>
</dbReference>
<dbReference type="GO" id="GO:0009306">
    <property type="term" value="P:protein secretion"/>
    <property type="evidence" value="ECO:0007669"/>
    <property type="project" value="TreeGrafter"/>
</dbReference>
<feature type="domain" description="RNA polymerase II assembly factor Rtp1 C-terminal" evidence="4">
    <location>
        <begin position="645"/>
        <end position="763"/>
    </location>
</feature>
<dbReference type="PANTHER" id="PTHR20959">
    <property type="entry name" value="TRANSPORT AND GOLGI ORGANIZATION PROTEIN 6 FAMILY MEMBER"/>
    <property type="match status" value="1"/>
</dbReference>
<dbReference type="EMBL" id="JACAZF010000006">
    <property type="protein sequence ID" value="KAF7301652.1"/>
    <property type="molecule type" value="Genomic_DNA"/>
</dbReference>
<dbReference type="GeneID" id="59346524"/>
<dbReference type="InterPro" id="IPR039600">
    <property type="entry name" value="TANGO6/Rtp1"/>
</dbReference>
<dbReference type="InterPro" id="IPR019451">
    <property type="entry name" value="Rtp1_C1"/>
</dbReference>
<dbReference type="RefSeq" id="XP_037219652.1">
    <property type="nucleotide sequence ID" value="XM_037364008.1"/>
</dbReference>
<comment type="caution">
    <text evidence="5">The sequence shown here is derived from an EMBL/GenBank/DDBJ whole genome shotgun (WGS) entry which is preliminary data.</text>
</comment>
<name>A0A8H6W1K5_9AGAR</name>
<feature type="compositionally biased region" description="Acidic residues" evidence="2">
    <location>
        <begin position="545"/>
        <end position="559"/>
    </location>
</feature>
<proteinExistence type="inferred from homology"/>
<feature type="domain" description="RNA polymerase II assembly factor Rtp1 C-terminal" evidence="3">
    <location>
        <begin position="879"/>
        <end position="912"/>
    </location>
</feature>
<dbReference type="AlphaFoldDB" id="A0A8H6W1K5"/>
<evidence type="ECO:0000256" key="2">
    <source>
        <dbReference type="SAM" id="MobiDB-lite"/>
    </source>
</evidence>
<dbReference type="Proteomes" id="UP000636479">
    <property type="component" value="Unassembled WGS sequence"/>
</dbReference>
<gene>
    <name evidence="5" type="ORF">MIND_00730700</name>
</gene>